<dbReference type="PANTHER" id="PTHR41523:SF7">
    <property type="entry name" value="HISTIDINE KINASE"/>
    <property type="match status" value="1"/>
</dbReference>
<evidence type="ECO:0000256" key="5">
    <source>
        <dbReference type="ARBA" id="ARBA00022737"/>
    </source>
</evidence>
<keyword evidence="6" id="KW-0547">Nucleotide-binding</keyword>
<dbReference type="InterPro" id="IPR011102">
    <property type="entry name" value="Sig_transdc_His_kinase_HWE"/>
</dbReference>
<evidence type="ECO:0000256" key="4">
    <source>
        <dbReference type="ARBA" id="ARBA00022679"/>
    </source>
</evidence>
<dbReference type="Proteomes" id="UP001596060">
    <property type="component" value="Unassembled WGS sequence"/>
</dbReference>
<evidence type="ECO:0000256" key="2">
    <source>
        <dbReference type="ARBA" id="ARBA00012438"/>
    </source>
</evidence>
<keyword evidence="3" id="KW-0597">Phosphoprotein</keyword>
<sequence>MTERSQIPGPSVTSHYEPDARFMMSVLAASNDCIKVLDLEGRLTFMSEGGMRVMEVSDFNALRGCPWPSFWEREGHRDASVAIAEARAGRSYRFEGAANTAAGNPRYWDVQVSPILGADGQPHAILSVSRDISELQGERERYQLLASELNHRIKNMLAMVHAIVNQTMRLHRDDIAGTRDHLAARMHALGQAQDVLMTSAVSETTLGELSATILEPYGLGQRVRVTGPETRIASRAAMALALAIHELATNAVKYGALSGDNGLVEMSWDLDDDQFRLSWVESGGPPVAEPVRRGFGSQVIEKALSGYLAGTSRITYEPQGVRLSVEAPIGSLLAAY</sequence>
<dbReference type="InterPro" id="IPR000700">
    <property type="entry name" value="PAS-assoc_C"/>
</dbReference>
<dbReference type="SUPFAM" id="SSF55785">
    <property type="entry name" value="PYP-like sensor domain (PAS domain)"/>
    <property type="match status" value="1"/>
</dbReference>
<gene>
    <name evidence="10" type="ORF">ACFPN9_06090</name>
</gene>
<comment type="caution">
    <text evidence="10">The sequence shown here is derived from an EMBL/GenBank/DDBJ whole genome shotgun (WGS) entry which is preliminary data.</text>
</comment>
<dbReference type="Pfam" id="PF08448">
    <property type="entry name" value="PAS_4"/>
    <property type="match status" value="1"/>
</dbReference>
<evidence type="ECO:0000256" key="1">
    <source>
        <dbReference type="ARBA" id="ARBA00000085"/>
    </source>
</evidence>
<proteinExistence type="predicted"/>
<dbReference type="Pfam" id="PF07536">
    <property type="entry name" value="HWE_HK"/>
    <property type="match status" value="1"/>
</dbReference>
<dbReference type="Gene3D" id="3.30.565.10">
    <property type="entry name" value="Histidine kinase-like ATPase, C-terminal domain"/>
    <property type="match status" value="1"/>
</dbReference>
<evidence type="ECO:0000256" key="6">
    <source>
        <dbReference type="ARBA" id="ARBA00022741"/>
    </source>
</evidence>
<dbReference type="EMBL" id="JBHSLU010000009">
    <property type="protein sequence ID" value="MFC5504826.1"/>
    <property type="molecule type" value="Genomic_DNA"/>
</dbReference>
<accession>A0ABW0NWI0</accession>
<dbReference type="RefSeq" id="WP_066717911.1">
    <property type="nucleotide sequence ID" value="NZ_JBHSLU010000009.1"/>
</dbReference>
<comment type="catalytic activity">
    <reaction evidence="1">
        <text>ATP + protein L-histidine = ADP + protein N-phospho-L-histidine.</text>
        <dbReference type="EC" id="2.7.13.3"/>
    </reaction>
</comment>
<dbReference type="SMART" id="SM00911">
    <property type="entry name" value="HWE_HK"/>
    <property type="match status" value="1"/>
</dbReference>
<dbReference type="EC" id="2.7.13.3" evidence="2"/>
<keyword evidence="4" id="KW-0808">Transferase</keyword>
<evidence type="ECO:0000256" key="3">
    <source>
        <dbReference type="ARBA" id="ARBA00022553"/>
    </source>
</evidence>
<keyword evidence="5" id="KW-0677">Repeat</keyword>
<keyword evidence="7 10" id="KW-0418">Kinase</keyword>
<evidence type="ECO:0000313" key="11">
    <source>
        <dbReference type="Proteomes" id="UP001596060"/>
    </source>
</evidence>
<reference evidence="11" key="1">
    <citation type="journal article" date="2019" name="Int. J. Syst. Evol. Microbiol.">
        <title>The Global Catalogue of Microorganisms (GCM) 10K type strain sequencing project: providing services to taxonomists for standard genome sequencing and annotation.</title>
        <authorList>
            <consortium name="The Broad Institute Genomics Platform"/>
            <consortium name="The Broad Institute Genome Sequencing Center for Infectious Disease"/>
            <person name="Wu L."/>
            <person name="Ma J."/>
        </authorList>
    </citation>
    <scope>NUCLEOTIDE SEQUENCE [LARGE SCALE GENOMIC DNA]</scope>
    <source>
        <strain evidence="11">CCUG 43117</strain>
    </source>
</reference>
<dbReference type="PANTHER" id="PTHR41523">
    <property type="entry name" value="TWO-COMPONENT SYSTEM SENSOR PROTEIN"/>
    <property type="match status" value="1"/>
</dbReference>
<evidence type="ECO:0000259" key="9">
    <source>
        <dbReference type="PROSITE" id="PS50113"/>
    </source>
</evidence>
<dbReference type="InterPro" id="IPR036890">
    <property type="entry name" value="HATPase_C_sf"/>
</dbReference>
<dbReference type="Gene3D" id="3.30.450.20">
    <property type="entry name" value="PAS domain"/>
    <property type="match status" value="1"/>
</dbReference>
<dbReference type="PROSITE" id="PS50113">
    <property type="entry name" value="PAC"/>
    <property type="match status" value="1"/>
</dbReference>
<keyword evidence="11" id="KW-1185">Reference proteome</keyword>
<dbReference type="InterPro" id="IPR035965">
    <property type="entry name" value="PAS-like_dom_sf"/>
</dbReference>
<dbReference type="SUPFAM" id="SSF55874">
    <property type="entry name" value="ATPase domain of HSP90 chaperone/DNA topoisomerase II/histidine kinase"/>
    <property type="match status" value="1"/>
</dbReference>
<name>A0ABW0NWI0_9HYPH</name>
<organism evidence="10 11">
    <name type="scientific">Bosea massiliensis</name>
    <dbReference type="NCBI Taxonomy" id="151419"/>
    <lineage>
        <taxon>Bacteria</taxon>
        <taxon>Pseudomonadati</taxon>
        <taxon>Pseudomonadota</taxon>
        <taxon>Alphaproteobacteria</taxon>
        <taxon>Hyphomicrobiales</taxon>
        <taxon>Boseaceae</taxon>
        <taxon>Bosea</taxon>
    </lineage>
</organism>
<keyword evidence="8" id="KW-0067">ATP-binding</keyword>
<evidence type="ECO:0000313" key="10">
    <source>
        <dbReference type="EMBL" id="MFC5504826.1"/>
    </source>
</evidence>
<feature type="domain" description="PAC" evidence="9">
    <location>
        <begin position="92"/>
        <end position="144"/>
    </location>
</feature>
<dbReference type="InterPro" id="IPR013656">
    <property type="entry name" value="PAS_4"/>
</dbReference>
<dbReference type="GO" id="GO:0016301">
    <property type="term" value="F:kinase activity"/>
    <property type="evidence" value="ECO:0007669"/>
    <property type="project" value="UniProtKB-KW"/>
</dbReference>
<protein>
    <recommendedName>
        <fullName evidence="2">histidine kinase</fullName>
        <ecNumber evidence="2">2.7.13.3</ecNumber>
    </recommendedName>
</protein>
<evidence type="ECO:0000256" key="7">
    <source>
        <dbReference type="ARBA" id="ARBA00022777"/>
    </source>
</evidence>
<evidence type="ECO:0000256" key="8">
    <source>
        <dbReference type="ARBA" id="ARBA00022840"/>
    </source>
</evidence>